<feature type="transmembrane region" description="Helical" evidence="1">
    <location>
        <begin position="12"/>
        <end position="30"/>
    </location>
</feature>
<evidence type="ECO:0000256" key="1">
    <source>
        <dbReference type="SAM" id="Phobius"/>
    </source>
</evidence>
<keyword evidence="1" id="KW-1133">Transmembrane helix</keyword>
<feature type="transmembrane region" description="Helical" evidence="1">
    <location>
        <begin position="36"/>
        <end position="53"/>
    </location>
</feature>
<dbReference type="EMBL" id="CP046640">
    <property type="protein sequence ID" value="QTM00001.1"/>
    <property type="molecule type" value="Genomic_DNA"/>
</dbReference>
<evidence type="ECO:0000313" key="2">
    <source>
        <dbReference type="EMBL" id="QTM00001.1"/>
    </source>
</evidence>
<keyword evidence="3" id="KW-1185">Reference proteome</keyword>
<dbReference type="KEGG" id="ifn:GM661_11225"/>
<dbReference type="Proteomes" id="UP000665020">
    <property type="component" value="Chromosome"/>
</dbReference>
<reference evidence="2" key="1">
    <citation type="submission" date="2019-12" db="EMBL/GenBank/DDBJ databases">
        <authorList>
            <person name="zhang j."/>
            <person name="sun C.M."/>
        </authorList>
    </citation>
    <scope>NUCLEOTIDE SEQUENCE</scope>
    <source>
        <strain evidence="2">NS-1</strain>
    </source>
</reference>
<evidence type="ECO:0000313" key="3">
    <source>
        <dbReference type="Proteomes" id="UP000665020"/>
    </source>
</evidence>
<proteinExistence type="predicted"/>
<dbReference type="RefSeq" id="WP_125990701.1">
    <property type="nucleotide sequence ID" value="NZ_CP046640.1"/>
</dbReference>
<dbReference type="AlphaFoldDB" id="A0A8A7KFE3"/>
<sequence>MQRKQKKNNPQTTSWVVSGLGLLVSTIGARMVKNRVGAGIVGFGLAHVVLGQLDRLRPTVKENS</sequence>
<name>A0A8A7KFE3_9FIRM</name>
<keyword evidence="1" id="KW-0472">Membrane</keyword>
<gene>
    <name evidence="2" type="ORF">GM661_11225</name>
</gene>
<evidence type="ECO:0008006" key="4">
    <source>
        <dbReference type="Google" id="ProtNLM"/>
    </source>
</evidence>
<protein>
    <recommendedName>
        <fullName evidence="4">Asparagine synthase</fullName>
    </recommendedName>
</protein>
<accession>A0A8A7KFE3</accession>
<organism evidence="2 3">
    <name type="scientific">Iocasia fonsfrigidae</name>
    <dbReference type="NCBI Taxonomy" id="2682810"/>
    <lineage>
        <taxon>Bacteria</taxon>
        <taxon>Bacillati</taxon>
        <taxon>Bacillota</taxon>
        <taxon>Clostridia</taxon>
        <taxon>Halanaerobiales</taxon>
        <taxon>Halanaerobiaceae</taxon>
        <taxon>Iocasia</taxon>
    </lineage>
</organism>
<keyword evidence="1" id="KW-0812">Transmembrane</keyword>